<dbReference type="PRINTS" id="PR00792">
    <property type="entry name" value="PEPSIN"/>
</dbReference>
<keyword evidence="2 3" id="KW-0064">Aspartyl protease</keyword>
<feature type="domain" description="Peptidase A1" evidence="5">
    <location>
        <begin position="22"/>
        <end position="385"/>
    </location>
</feature>
<evidence type="ECO:0000259" key="5">
    <source>
        <dbReference type="PROSITE" id="PS51767"/>
    </source>
</evidence>
<dbReference type="SUPFAM" id="SSF50630">
    <property type="entry name" value="Acid proteases"/>
    <property type="match status" value="1"/>
</dbReference>
<dbReference type="InterPro" id="IPR001969">
    <property type="entry name" value="Aspartic_peptidase_AS"/>
</dbReference>
<dbReference type="InterPro" id="IPR033121">
    <property type="entry name" value="PEPTIDASE_A1"/>
</dbReference>
<evidence type="ECO:0000256" key="3">
    <source>
        <dbReference type="RuleBase" id="RU000454"/>
    </source>
</evidence>
<protein>
    <recommendedName>
        <fullName evidence="5">Peptidase A1 domain-containing protein</fullName>
    </recommendedName>
</protein>
<dbReference type="Proteomes" id="UP001050691">
    <property type="component" value="Unassembled WGS sequence"/>
</dbReference>
<dbReference type="InterPro" id="IPR034164">
    <property type="entry name" value="Pepsin-like_dom"/>
</dbReference>
<dbReference type="CDD" id="cd05471">
    <property type="entry name" value="pepsin_like"/>
    <property type="match status" value="1"/>
</dbReference>
<sequence length="394" mass="43135">MAVPRLIFQTPSKHRCFTQASYLAALQRYSESVQQQTELNIGTIEKGFCGIPAFIIPQRPFTSNIMALFRNEPWTLLKLLLGIILFMNLEAQCSNDLTRTIKLSSQKASTPRTRSHSRRSASVLPGSKKSEPLSDFFNGTDLQKYLDFENFTVLEALETMTILDMSAPDVSLLLITNETAGLDIPFSQGLGFSPNRTIFFLFLTPKSVGNAELTLGGIDESRVNGTLIFLPIVLPEPNSTVSNWVLNSTNITVNGQTAPILSETLSMLIDSGTSNLVLSPNITEAIYNLISPNIKPHGNSGAFGLPCSEIDSVKADIFFTFTSTTGQPFTLMVPSEELSVGPFEDDSKICQTLINALDGINVLGGSLLKHYYSVWDVDHTQMGFVIPPGQLSPK</sequence>
<gene>
    <name evidence="6" type="ORF">Clacol_010366</name>
</gene>
<organism evidence="6 7">
    <name type="scientific">Clathrus columnatus</name>
    <dbReference type="NCBI Taxonomy" id="1419009"/>
    <lineage>
        <taxon>Eukaryota</taxon>
        <taxon>Fungi</taxon>
        <taxon>Dikarya</taxon>
        <taxon>Basidiomycota</taxon>
        <taxon>Agaricomycotina</taxon>
        <taxon>Agaricomycetes</taxon>
        <taxon>Phallomycetidae</taxon>
        <taxon>Phallales</taxon>
        <taxon>Clathraceae</taxon>
        <taxon>Clathrus</taxon>
    </lineage>
</organism>
<dbReference type="GO" id="GO:0006508">
    <property type="term" value="P:proteolysis"/>
    <property type="evidence" value="ECO:0007669"/>
    <property type="project" value="UniProtKB-KW"/>
</dbReference>
<dbReference type="PANTHER" id="PTHR47966:SF51">
    <property type="entry name" value="BETA-SITE APP-CLEAVING ENZYME, ISOFORM A-RELATED"/>
    <property type="match status" value="1"/>
</dbReference>
<dbReference type="PROSITE" id="PS00141">
    <property type="entry name" value="ASP_PROTEASE"/>
    <property type="match status" value="1"/>
</dbReference>
<dbReference type="GO" id="GO:0004190">
    <property type="term" value="F:aspartic-type endopeptidase activity"/>
    <property type="evidence" value="ECO:0007669"/>
    <property type="project" value="UniProtKB-KW"/>
</dbReference>
<dbReference type="PROSITE" id="PS51767">
    <property type="entry name" value="PEPTIDASE_A1"/>
    <property type="match status" value="1"/>
</dbReference>
<comment type="caution">
    <text evidence="6">The sequence shown here is derived from an EMBL/GenBank/DDBJ whole genome shotgun (WGS) entry which is preliminary data.</text>
</comment>
<name>A0AAV5AQJ2_9AGAM</name>
<dbReference type="Pfam" id="PF00026">
    <property type="entry name" value="Asp"/>
    <property type="match status" value="1"/>
</dbReference>
<accession>A0AAV5AQJ2</accession>
<dbReference type="Gene3D" id="2.40.70.10">
    <property type="entry name" value="Acid Proteases"/>
    <property type="match status" value="1"/>
</dbReference>
<dbReference type="InterPro" id="IPR021109">
    <property type="entry name" value="Peptidase_aspartic_dom_sf"/>
</dbReference>
<keyword evidence="3" id="KW-0378">Hydrolase</keyword>
<evidence type="ECO:0000313" key="6">
    <source>
        <dbReference type="EMBL" id="GJJ16087.1"/>
    </source>
</evidence>
<evidence type="ECO:0000313" key="7">
    <source>
        <dbReference type="Proteomes" id="UP001050691"/>
    </source>
</evidence>
<dbReference type="PANTHER" id="PTHR47966">
    <property type="entry name" value="BETA-SITE APP-CLEAVING ENZYME, ISOFORM A-RELATED"/>
    <property type="match status" value="1"/>
</dbReference>
<reference evidence="6" key="1">
    <citation type="submission" date="2021-10" db="EMBL/GenBank/DDBJ databases">
        <title>De novo Genome Assembly of Clathrus columnatus (Basidiomycota, Fungi) Using Illumina and Nanopore Sequence Data.</title>
        <authorList>
            <person name="Ogiso-Tanaka E."/>
            <person name="Itagaki H."/>
            <person name="Hosoya T."/>
            <person name="Hosaka K."/>
        </authorList>
    </citation>
    <scope>NUCLEOTIDE SEQUENCE</scope>
    <source>
        <strain evidence="6">MO-923</strain>
    </source>
</reference>
<feature type="region of interest" description="Disordered" evidence="4">
    <location>
        <begin position="104"/>
        <end position="127"/>
    </location>
</feature>
<dbReference type="EMBL" id="BPWL01000012">
    <property type="protein sequence ID" value="GJJ16087.1"/>
    <property type="molecule type" value="Genomic_DNA"/>
</dbReference>
<proteinExistence type="inferred from homology"/>
<dbReference type="AlphaFoldDB" id="A0AAV5AQJ2"/>
<keyword evidence="7" id="KW-1185">Reference proteome</keyword>
<evidence type="ECO:0000256" key="2">
    <source>
        <dbReference type="ARBA" id="ARBA00022750"/>
    </source>
</evidence>
<evidence type="ECO:0000256" key="1">
    <source>
        <dbReference type="ARBA" id="ARBA00007447"/>
    </source>
</evidence>
<dbReference type="InterPro" id="IPR001461">
    <property type="entry name" value="Aspartic_peptidase_A1"/>
</dbReference>
<keyword evidence="3" id="KW-0645">Protease</keyword>
<comment type="similarity">
    <text evidence="1 3">Belongs to the peptidase A1 family.</text>
</comment>
<evidence type="ECO:0000256" key="4">
    <source>
        <dbReference type="SAM" id="MobiDB-lite"/>
    </source>
</evidence>